<dbReference type="Gene3D" id="3.30.910.20">
    <property type="entry name" value="Skp domain"/>
    <property type="match status" value="1"/>
</dbReference>
<evidence type="ECO:0000313" key="6">
    <source>
        <dbReference type="Proteomes" id="UP000598032"/>
    </source>
</evidence>
<name>A0ABN7HSW9_9BURK</name>
<dbReference type="PANTHER" id="PTHR35089:SF1">
    <property type="entry name" value="CHAPERONE PROTEIN SKP"/>
    <property type="match status" value="1"/>
</dbReference>
<evidence type="ECO:0000256" key="4">
    <source>
        <dbReference type="SAM" id="SignalP"/>
    </source>
</evidence>
<dbReference type="SUPFAM" id="SSF111384">
    <property type="entry name" value="OmpH-like"/>
    <property type="match status" value="1"/>
</dbReference>
<dbReference type="Proteomes" id="UP000598032">
    <property type="component" value="Unassembled WGS sequence"/>
</dbReference>
<feature type="chain" id="PRO_5046929814" description="OmpH family outer membrane protein" evidence="4">
    <location>
        <begin position="30"/>
        <end position="175"/>
    </location>
</feature>
<gene>
    <name evidence="5" type="ORF">LMG28140_02941</name>
</gene>
<comment type="caution">
    <text evidence="5">The sequence shown here is derived from an EMBL/GenBank/DDBJ whole genome shotgun (WGS) entry which is preliminary data.</text>
</comment>
<protein>
    <recommendedName>
        <fullName evidence="7">OmpH family outer membrane protein</fullName>
    </recommendedName>
</protein>
<dbReference type="InterPro" id="IPR024930">
    <property type="entry name" value="Skp_dom_sf"/>
</dbReference>
<evidence type="ECO:0000256" key="2">
    <source>
        <dbReference type="PIRNR" id="PIRNR002094"/>
    </source>
</evidence>
<dbReference type="InterPro" id="IPR005632">
    <property type="entry name" value="Chaperone_Skp"/>
</dbReference>
<evidence type="ECO:0000256" key="3">
    <source>
        <dbReference type="SAM" id="MobiDB-lite"/>
    </source>
</evidence>
<keyword evidence="6" id="KW-1185">Reference proteome</keyword>
<organism evidence="5 6">
    <name type="scientific">Paraburkholderia metrosideri</name>
    <dbReference type="NCBI Taxonomy" id="580937"/>
    <lineage>
        <taxon>Bacteria</taxon>
        <taxon>Pseudomonadati</taxon>
        <taxon>Pseudomonadota</taxon>
        <taxon>Betaproteobacteria</taxon>
        <taxon>Burkholderiales</taxon>
        <taxon>Burkholderiaceae</taxon>
        <taxon>Paraburkholderia</taxon>
    </lineage>
</organism>
<dbReference type="EMBL" id="CAJHCP010000006">
    <property type="protein sequence ID" value="CAD6535558.1"/>
    <property type="molecule type" value="Genomic_DNA"/>
</dbReference>
<sequence>MTLLTGMFSKRVACALALAMTLGVGVAHGQEARIAAVNSDRILRESAAAKAAQVKLEAEFAKRDKDLADMAQKLKSMSDSLDKSGASMSPADRAQKQRDLSQMDTDFQRKQREFREDLNQRRNEELAAVLDRANKVIKQIAEQQHYDLIVQEAVYVSPRIDITDQVLKALAASGN</sequence>
<proteinExistence type="inferred from homology"/>
<evidence type="ECO:0000313" key="5">
    <source>
        <dbReference type="EMBL" id="CAD6535558.1"/>
    </source>
</evidence>
<evidence type="ECO:0008006" key="7">
    <source>
        <dbReference type="Google" id="ProtNLM"/>
    </source>
</evidence>
<feature type="compositionally biased region" description="Basic and acidic residues" evidence="3">
    <location>
        <begin position="93"/>
        <end position="105"/>
    </location>
</feature>
<feature type="signal peptide" evidence="4">
    <location>
        <begin position="1"/>
        <end position="29"/>
    </location>
</feature>
<dbReference type="Pfam" id="PF03938">
    <property type="entry name" value="OmpH"/>
    <property type="match status" value="1"/>
</dbReference>
<keyword evidence="1 4" id="KW-0732">Signal</keyword>
<accession>A0ABN7HSW9</accession>
<reference evidence="5 6" key="1">
    <citation type="submission" date="2020-10" db="EMBL/GenBank/DDBJ databases">
        <authorList>
            <person name="Peeters C."/>
        </authorList>
    </citation>
    <scope>NUCLEOTIDE SEQUENCE [LARGE SCALE GENOMIC DNA]</scope>
    <source>
        <strain evidence="5 6">LMG 28140</strain>
    </source>
</reference>
<feature type="region of interest" description="Disordered" evidence="3">
    <location>
        <begin position="72"/>
        <end position="105"/>
    </location>
</feature>
<dbReference type="PIRSF" id="PIRSF002094">
    <property type="entry name" value="OMP26_Skp"/>
    <property type="match status" value="1"/>
</dbReference>
<evidence type="ECO:0000256" key="1">
    <source>
        <dbReference type="ARBA" id="ARBA00022729"/>
    </source>
</evidence>
<comment type="similarity">
    <text evidence="2">Belongs to the skp family.</text>
</comment>
<dbReference type="SMART" id="SM00935">
    <property type="entry name" value="OmpH"/>
    <property type="match status" value="1"/>
</dbReference>
<dbReference type="PANTHER" id="PTHR35089">
    <property type="entry name" value="CHAPERONE PROTEIN SKP"/>
    <property type="match status" value="1"/>
</dbReference>